<keyword evidence="1" id="KW-0732">Signal</keyword>
<evidence type="ECO:0000256" key="1">
    <source>
        <dbReference type="SAM" id="SignalP"/>
    </source>
</evidence>
<evidence type="ECO:0000313" key="2">
    <source>
        <dbReference type="EMBL" id="KAJ7702066.1"/>
    </source>
</evidence>
<dbReference type="Proteomes" id="UP001215598">
    <property type="component" value="Unassembled WGS sequence"/>
</dbReference>
<evidence type="ECO:0000313" key="3">
    <source>
        <dbReference type="Proteomes" id="UP001215598"/>
    </source>
</evidence>
<dbReference type="EMBL" id="JARKIB010000520">
    <property type="protein sequence ID" value="KAJ7702066.1"/>
    <property type="molecule type" value="Genomic_DNA"/>
</dbReference>
<sequence>MRGGRTHRLPSLSLCFVFLRSLVKTYRGYTPPKDGKVDSTADDEGRVVGGRWEAEAAPSFVYVQQQSIADRPAQRSVKSGLSLVCWLPDAQCARTIHAVARGRRSCLQ</sequence>
<comment type="caution">
    <text evidence="2">The sequence shown here is derived from an EMBL/GenBank/DDBJ whole genome shotgun (WGS) entry which is preliminary data.</text>
</comment>
<proteinExistence type="predicted"/>
<feature type="chain" id="PRO_5042247463" description="Secreted protein" evidence="1">
    <location>
        <begin position="26"/>
        <end position="108"/>
    </location>
</feature>
<feature type="signal peptide" evidence="1">
    <location>
        <begin position="1"/>
        <end position="25"/>
    </location>
</feature>
<keyword evidence="3" id="KW-1185">Reference proteome</keyword>
<organism evidence="2 3">
    <name type="scientific">Mycena metata</name>
    <dbReference type="NCBI Taxonomy" id="1033252"/>
    <lineage>
        <taxon>Eukaryota</taxon>
        <taxon>Fungi</taxon>
        <taxon>Dikarya</taxon>
        <taxon>Basidiomycota</taxon>
        <taxon>Agaricomycotina</taxon>
        <taxon>Agaricomycetes</taxon>
        <taxon>Agaricomycetidae</taxon>
        <taxon>Agaricales</taxon>
        <taxon>Marasmiineae</taxon>
        <taxon>Mycenaceae</taxon>
        <taxon>Mycena</taxon>
    </lineage>
</organism>
<name>A0AAD7DYV3_9AGAR</name>
<accession>A0AAD7DYV3</accession>
<protein>
    <recommendedName>
        <fullName evidence="4">Secreted protein</fullName>
    </recommendedName>
</protein>
<gene>
    <name evidence="2" type="ORF">B0H16DRAFT_1640126</name>
</gene>
<reference evidence="2" key="1">
    <citation type="submission" date="2023-03" db="EMBL/GenBank/DDBJ databases">
        <title>Massive genome expansion in bonnet fungi (Mycena s.s.) driven by repeated elements and novel gene families across ecological guilds.</title>
        <authorList>
            <consortium name="Lawrence Berkeley National Laboratory"/>
            <person name="Harder C.B."/>
            <person name="Miyauchi S."/>
            <person name="Viragh M."/>
            <person name="Kuo A."/>
            <person name="Thoen E."/>
            <person name="Andreopoulos B."/>
            <person name="Lu D."/>
            <person name="Skrede I."/>
            <person name="Drula E."/>
            <person name="Henrissat B."/>
            <person name="Morin E."/>
            <person name="Kohler A."/>
            <person name="Barry K."/>
            <person name="LaButti K."/>
            <person name="Morin E."/>
            <person name="Salamov A."/>
            <person name="Lipzen A."/>
            <person name="Mereny Z."/>
            <person name="Hegedus B."/>
            <person name="Baldrian P."/>
            <person name="Stursova M."/>
            <person name="Weitz H."/>
            <person name="Taylor A."/>
            <person name="Grigoriev I.V."/>
            <person name="Nagy L.G."/>
            <person name="Martin F."/>
            <person name="Kauserud H."/>
        </authorList>
    </citation>
    <scope>NUCLEOTIDE SEQUENCE</scope>
    <source>
        <strain evidence="2">CBHHK182m</strain>
    </source>
</reference>
<evidence type="ECO:0008006" key="4">
    <source>
        <dbReference type="Google" id="ProtNLM"/>
    </source>
</evidence>
<dbReference type="AlphaFoldDB" id="A0AAD7DYV3"/>